<dbReference type="KEGG" id="tos:Theos_1525"/>
<dbReference type="AlphaFoldDB" id="K7QXK4"/>
<proteinExistence type="inferred from homology"/>
<evidence type="ECO:0000256" key="2">
    <source>
        <dbReference type="ARBA" id="ARBA00023002"/>
    </source>
</evidence>
<dbReference type="Gene3D" id="3.40.50.720">
    <property type="entry name" value="NAD(P)-binding Rossmann-like Domain"/>
    <property type="match status" value="1"/>
</dbReference>
<gene>
    <name evidence="3" type="ORF">Theos_1525</name>
</gene>
<dbReference type="InterPro" id="IPR002347">
    <property type="entry name" value="SDR_fam"/>
</dbReference>
<dbReference type="CDD" id="cd05374">
    <property type="entry name" value="17beta-HSD-like_SDR_c"/>
    <property type="match status" value="1"/>
</dbReference>
<dbReference type="PROSITE" id="PS00061">
    <property type="entry name" value="ADH_SHORT"/>
    <property type="match status" value="1"/>
</dbReference>
<dbReference type="EMBL" id="CP003249">
    <property type="protein sequence ID" value="AFV76553.1"/>
    <property type="molecule type" value="Genomic_DNA"/>
</dbReference>
<keyword evidence="2" id="KW-0560">Oxidoreductase</keyword>
<dbReference type="PATRIC" id="fig|751945.3.peg.1507"/>
<dbReference type="GO" id="GO:0016491">
    <property type="term" value="F:oxidoreductase activity"/>
    <property type="evidence" value="ECO:0007669"/>
    <property type="project" value="UniProtKB-KW"/>
</dbReference>
<dbReference type="Pfam" id="PF00106">
    <property type="entry name" value="adh_short"/>
    <property type="match status" value="1"/>
</dbReference>
<protein>
    <submittedName>
        <fullName evidence="3">Short-chain alcohol dehydrogenase</fullName>
    </submittedName>
</protein>
<dbReference type="InterPro" id="IPR036291">
    <property type="entry name" value="NAD(P)-bd_dom_sf"/>
</dbReference>
<dbReference type="Proteomes" id="UP000000211">
    <property type="component" value="Chromosome"/>
</dbReference>
<dbReference type="SUPFAM" id="SSF51735">
    <property type="entry name" value="NAD(P)-binding Rossmann-fold domains"/>
    <property type="match status" value="1"/>
</dbReference>
<keyword evidence="4" id="KW-1185">Reference proteome</keyword>
<comment type="similarity">
    <text evidence="1">Belongs to the short-chain dehydrogenases/reductases (SDR) family.</text>
</comment>
<evidence type="ECO:0000313" key="4">
    <source>
        <dbReference type="Proteomes" id="UP000000211"/>
    </source>
</evidence>
<reference evidence="3 4" key="1">
    <citation type="journal article" date="2013" name="Genome Announc.">
        <title>Whole Genome Sequencing of Thermus oshimai JL-2 and Thermus thermophilus JL-18, Incomplete Denitrifiers from the United States Great Basin.</title>
        <authorList>
            <person name="Murugapiran S.K."/>
            <person name="Huntemann M."/>
            <person name="Wei C.L."/>
            <person name="Han J."/>
            <person name="Detter J.C."/>
            <person name="Han C.S."/>
            <person name="Erkkila T.H."/>
            <person name="Teshima H."/>
            <person name="Chen A."/>
            <person name="Kyrpides N."/>
            <person name="Mavrommatis K."/>
            <person name="Markowitz V."/>
            <person name="Szeto E."/>
            <person name="Ivanova N."/>
            <person name="Pagani I."/>
            <person name="Lam J."/>
            <person name="McDonald A.I."/>
            <person name="Dodsworth J.A."/>
            <person name="Pati A."/>
            <person name="Goodwin L."/>
            <person name="Peters L."/>
            <person name="Pitluck S."/>
            <person name="Woyke T."/>
            <person name="Hedlund B.P."/>
        </authorList>
    </citation>
    <scope>NUCLEOTIDE SEQUENCE</scope>
    <source>
        <strain evidence="3 4">JL-2</strain>
    </source>
</reference>
<dbReference type="HOGENOM" id="CLU_010194_2_9_0"/>
<dbReference type="PANTHER" id="PTHR44169:SF6">
    <property type="entry name" value="NADPH-DEPENDENT 1-ACYLDIHYDROXYACETONE PHOSPHATE REDUCTASE"/>
    <property type="match status" value="1"/>
</dbReference>
<dbReference type="STRING" id="751945.Theos_1525"/>
<name>K7QXK4_THEOS</name>
<dbReference type="RefSeq" id="WP_016329734.1">
    <property type="nucleotide sequence ID" value="NC_019386.1"/>
</dbReference>
<sequence length="277" mass="29682">MERSILITGAGSGIGLATATLLKARGFTVYAGARKPEDLKRLEALGLIPLPLDVTRPEDLAQAQEAIPEALFGLVANAGLAPAGPLELVPPEVVEEGLRVNVLGTLRTVQAFLPHLRRGRGRIVLMGSVSGLLALPLMGPYAASKFALEALADALRVELAPFGVKVVLVEPGSVATPIWGRSLRWAEGYLLPPPPGTEGVYGAYLEAARRMAERNAKGGLPPERVAEAVLKALTHPRPRARYLVAHPARAREVRLLRLLPEALRDALILRVLRRLAH</sequence>
<evidence type="ECO:0000256" key="1">
    <source>
        <dbReference type="ARBA" id="ARBA00006484"/>
    </source>
</evidence>
<organism evidence="3 4">
    <name type="scientific">Thermus oshimai JL-2</name>
    <dbReference type="NCBI Taxonomy" id="751945"/>
    <lineage>
        <taxon>Bacteria</taxon>
        <taxon>Thermotogati</taxon>
        <taxon>Deinococcota</taxon>
        <taxon>Deinococci</taxon>
        <taxon>Thermales</taxon>
        <taxon>Thermaceae</taxon>
        <taxon>Thermus</taxon>
    </lineage>
</organism>
<accession>K7QXK4</accession>
<dbReference type="eggNOG" id="COG4221">
    <property type="taxonomic scope" value="Bacteria"/>
</dbReference>
<dbReference type="OrthoDB" id="5786478at2"/>
<dbReference type="PRINTS" id="PR00081">
    <property type="entry name" value="GDHRDH"/>
</dbReference>
<dbReference type="PANTHER" id="PTHR44169">
    <property type="entry name" value="NADPH-DEPENDENT 1-ACYLDIHYDROXYACETONE PHOSPHATE REDUCTASE"/>
    <property type="match status" value="1"/>
</dbReference>
<dbReference type="InterPro" id="IPR020904">
    <property type="entry name" value="Sc_DH/Rdtase_CS"/>
</dbReference>
<evidence type="ECO:0000313" key="3">
    <source>
        <dbReference type="EMBL" id="AFV76553.1"/>
    </source>
</evidence>